<dbReference type="InterPro" id="IPR026264">
    <property type="entry name" value="VirB8/PtlE"/>
</dbReference>
<keyword evidence="4 6" id="KW-0472">Membrane</keyword>
<evidence type="ECO:0000313" key="10">
    <source>
        <dbReference type="Proteomes" id="UP000515917"/>
    </source>
</evidence>
<dbReference type="GO" id="GO:0016020">
    <property type="term" value="C:membrane"/>
    <property type="evidence" value="ECO:0007669"/>
    <property type="project" value="UniProtKB-SubCell"/>
</dbReference>
<feature type="compositionally biased region" description="Basic and acidic residues" evidence="5">
    <location>
        <begin position="8"/>
        <end position="23"/>
    </location>
</feature>
<evidence type="ECO:0000313" key="9">
    <source>
        <dbReference type="EMBL" id="QBC45894.1"/>
    </source>
</evidence>
<evidence type="ECO:0000256" key="4">
    <source>
        <dbReference type="ARBA" id="ARBA00023136"/>
    </source>
</evidence>
<evidence type="ECO:0000256" key="6">
    <source>
        <dbReference type="SAM" id="Phobius"/>
    </source>
</evidence>
<accession>A0A7G3GEL8</accession>
<evidence type="ECO:0000256" key="1">
    <source>
        <dbReference type="ARBA" id="ARBA00004167"/>
    </source>
</evidence>
<dbReference type="Pfam" id="PF04335">
    <property type="entry name" value="VirB8"/>
    <property type="match status" value="1"/>
</dbReference>
<dbReference type="RefSeq" id="WP_130108317.1">
    <property type="nucleotide sequence ID" value="NZ_CP025782.1"/>
</dbReference>
<dbReference type="PIRSF" id="PIRSF003299">
    <property type="entry name" value="VirB8_PtlE"/>
    <property type="match status" value="1"/>
</dbReference>
<name>A0A7G3GEL8_9NEIS</name>
<dbReference type="SUPFAM" id="SSF54427">
    <property type="entry name" value="NTF2-like"/>
    <property type="match status" value="1"/>
</dbReference>
<reference evidence="8 10" key="1">
    <citation type="submission" date="2018-01" db="EMBL/GenBank/DDBJ databases">
        <title>Genome sequence of Iodobacter sp. strain PCH194 isolated from Indian Trans-Himalaya.</title>
        <authorList>
            <person name="Kumar V."/>
            <person name="Thakur V."/>
            <person name="Kumar S."/>
            <person name="Singh D."/>
        </authorList>
    </citation>
    <scope>NUCLEOTIDE SEQUENCE [LARGE SCALE GENOMIC DNA]</scope>
    <source>
        <strain evidence="8 10">PCH194</strain>
        <plasmid evidence="8 10">pl2</plasmid>
    </source>
</reference>
<gene>
    <name evidence="8" type="ORF">C1H71_20065</name>
    <name evidence="9" type="ORF">C1H71_20335</name>
</gene>
<protein>
    <submittedName>
        <fullName evidence="8">VirB8 family protein</fullName>
    </submittedName>
</protein>
<evidence type="ECO:0000259" key="7">
    <source>
        <dbReference type="Pfam" id="PF04335"/>
    </source>
</evidence>
<organism evidence="8 10">
    <name type="scientific">Iodobacter fluviatilis</name>
    <dbReference type="NCBI Taxonomy" id="537"/>
    <lineage>
        <taxon>Bacteria</taxon>
        <taxon>Pseudomonadati</taxon>
        <taxon>Pseudomonadota</taxon>
        <taxon>Betaproteobacteria</taxon>
        <taxon>Neisseriales</taxon>
        <taxon>Chitinibacteraceae</taxon>
        <taxon>Iodobacter</taxon>
    </lineage>
</organism>
<dbReference type="KEGG" id="ifl:C1H71_20065"/>
<comment type="subcellular location">
    <subcellularLocation>
        <location evidence="1">Membrane</location>
        <topology evidence="1">Single-pass membrane protein</topology>
    </subcellularLocation>
</comment>
<evidence type="ECO:0000313" key="8">
    <source>
        <dbReference type="EMBL" id="QBC45841.1"/>
    </source>
</evidence>
<dbReference type="InterPro" id="IPR032710">
    <property type="entry name" value="NTF2-like_dom_sf"/>
</dbReference>
<dbReference type="KEGG" id="ifl:C1H71_20335"/>
<keyword evidence="10" id="KW-1185">Reference proteome</keyword>
<dbReference type="InterPro" id="IPR007430">
    <property type="entry name" value="VirB8"/>
</dbReference>
<keyword evidence="3 6" id="KW-1133">Transmembrane helix</keyword>
<dbReference type="GO" id="GO:0030255">
    <property type="term" value="P:protein secretion by the type IV secretion system"/>
    <property type="evidence" value="ECO:0007669"/>
    <property type="project" value="InterPro"/>
</dbReference>
<feature type="region of interest" description="Disordered" evidence="5">
    <location>
        <begin position="1"/>
        <end position="23"/>
    </location>
</feature>
<evidence type="ECO:0000256" key="5">
    <source>
        <dbReference type="SAM" id="MobiDB-lite"/>
    </source>
</evidence>
<dbReference type="AlphaFoldDB" id="A0A7G3GEL8"/>
<keyword evidence="8" id="KW-0614">Plasmid</keyword>
<feature type="domain" description="Bacterial virulence protein VirB8" evidence="7">
    <location>
        <begin position="28"/>
        <end position="238"/>
    </location>
</feature>
<dbReference type="Gene3D" id="3.10.450.230">
    <property type="entry name" value="VirB8 protein"/>
    <property type="match status" value="1"/>
</dbReference>
<dbReference type="EMBL" id="CP025782">
    <property type="protein sequence ID" value="QBC45841.1"/>
    <property type="molecule type" value="Genomic_DNA"/>
</dbReference>
<keyword evidence="2 6" id="KW-0812">Transmembrane</keyword>
<dbReference type="CDD" id="cd16424">
    <property type="entry name" value="VirB8"/>
    <property type="match status" value="1"/>
</dbReference>
<sequence>MFSKKRVREQEKTTQKQTAKDKDAFSDAQGWEVSIIGEAEKSKIFAQRMAASFGVIAALSVTALCLLTPLKEVVPYVIRVDSSTGIPDIVTTIKNKSVPQDEVMDKYFLAKYIQHRYSYDWNTIQLDYDTTLLLSAQQPAAEYLKEFEGENARDKRYGKRQRVLTNIISVVPDPSKGIATIRFTETVQSIDSTDKKGETKQWIATVSYEYSGANGMSEKDRLINPFGFHVLSMRRDPELVQIAPAPVVPAPAPAAEAQQEVAQ</sequence>
<evidence type="ECO:0000256" key="3">
    <source>
        <dbReference type="ARBA" id="ARBA00022989"/>
    </source>
</evidence>
<dbReference type="Proteomes" id="UP000515917">
    <property type="component" value="Plasmid pl2"/>
</dbReference>
<geneLocation type="plasmid" evidence="8 10">
    <name>pl2</name>
</geneLocation>
<dbReference type="EMBL" id="CP025782">
    <property type="protein sequence ID" value="QBC45894.1"/>
    <property type="molecule type" value="Genomic_DNA"/>
</dbReference>
<proteinExistence type="predicted"/>
<evidence type="ECO:0000256" key="2">
    <source>
        <dbReference type="ARBA" id="ARBA00022692"/>
    </source>
</evidence>
<feature type="transmembrane region" description="Helical" evidence="6">
    <location>
        <begin position="50"/>
        <end position="70"/>
    </location>
</feature>